<dbReference type="RefSeq" id="WP_175326440.1">
    <property type="nucleotide sequence ID" value="NZ_BAAAWP010000001.1"/>
</dbReference>
<reference evidence="1 2" key="1">
    <citation type="submission" date="2020-05" db="EMBL/GenBank/DDBJ databases">
        <title>Genome Sequencing of Type Strains.</title>
        <authorList>
            <person name="Lemaire J.F."/>
            <person name="Inderbitzin P."/>
            <person name="Gregorio O.A."/>
            <person name="Collins S.B."/>
            <person name="Wespe N."/>
            <person name="Knight-Connoni V."/>
        </authorList>
    </citation>
    <scope>NUCLEOTIDE SEQUENCE [LARGE SCALE GENOMIC DNA]</scope>
    <source>
        <strain evidence="1 2">DSM 20512</strain>
    </source>
</reference>
<dbReference type="AlphaFoldDB" id="A0A850DUI9"/>
<protein>
    <submittedName>
        <fullName evidence="1">AAA family ATPase</fullName>
    </submittedName>
</protein>
<dbReference type="InterPro" id="IPR052922">
    <property type="entry name" value="Cytidylate_Kinase-2"/>
</dbReference>
<evidence type="ECO:0000313" key="2">
    <source>
        <dbReference type="Proteomes" id="UP000539146"/>
    </source>
</evidence>
<dbReference type="Gene3D" id="3.40.50.300">
    <property type="entry name" value="P-loop containing nucleotide triphosphate hydrolases"/>
    <property type="match status" value="1"/>
</dbReference>
<sequence length="186" mass="21637">MLGADDVLVPEPRRVLVAGTTGVGKTTTAGRIGRALGIRHTEIDSIYHGPDWTPRESFLEEVEAYTSEPTWVTEWQYTLARDMLAARADTLVWIDLPVPVALWRLVRRTLRRRLRRTPLWNGNIEPPLWTFFTDPGHIVRWGIRVRHESRRRVPALVHTAPHLRIVHLRTQREVDRFVQHLAERRG</sequence>
<organism evidence="1 2">
    <name type="scientific">Curtobacterium citreum</name>
    <dbReference type="NCBI Taxonomy" id="2036"/>
    <lineage>
        <taxon>Bacteria</taxon>
        <taxon>Bacillati</taxon>
        <taxon>Actinomycetota</taxon>
        <taxon>Actinomycetes</taxon>
        <taxon>Micrococcales</taxon>
        <taxon>Microbacteriaceae</taxon>
        <taxon>Curtobacterium</taxon>
    </lineage>
</organism>
<name>A0A850DUI9_9MICO</name>
<dbReference type="EMBL" id="JABMCG010000117">
    <property type="protein sequence ID" value="NUU29034.1"/>
    <property type="molecule type" value="Genomic_DNA"/>
</dbReference>
<dbReference type="SUPFAM" id="SSF52540">
    <property type="entry name" value="P-loop containing nucleoside triphosphate hydrolases"/>
    <property type="match status" value="1"/>
</dbReference>
<comment type="caution">
    <text evidence="1">The sequence shown here is derived from an EMBL/GenBank/DDBJ whole genome shotgun (WGS) entry which is preliminary data.</text>
</comment>
<gene>
    <name evidence="1" type="ORF">HP467_13080</name>
</gene>
<proteinExistence type="predicted"/>
<accession>A0A850DUI9</accession>
<evidence type="ECO:0000313" key="1">
    <source>
        <dbReference type="EMBL" id="NUU29034.1"/>
    </source>
</evidence>
<dbReference type="PANTHER" id="PTHR37816">
    <property type="entry name" value="YALI0E33011P"/>
    <property type="match status" value="1"/>
</dbReference>
<dbReference type="PANTHER" id="PTHR37816:SF1">
    <property type="entry name" value="TOXIN"/>
    <property type="match status" value="1"/>
</dbReference>
<dbReference type="InterPro" id="IPR027417">
    <property type="entry name" value="P-loop_NTPase"/>
</dbReference>
<dbReference type="Proteomes" id="UP000539146">
    <property type="component" value="Unassembled WGS sequence"/>
</dbReference>